<proteinExistence type="predicted"/>
<sequence length="136" mass="14197">MSLVGTASLRDLAARVAPGPDGRGVGAGGSGVGSGDWGVDPARFRATVVVHTDQAYVEDTWCGQLLRVGDSVLRVGSVMPRCAVIDLNPVDGQRNSRLLDLLARYRPSPEGPLFGVDAEVVEAGTVRPGDEVSTVR</sequence>
<dbReference type="Pfam" id="PF03473">
    <property type="entry name" value="MOSC"/>
    <property type="match status" value="1"/>
</dbReference>
<dbReference type="EMBL" id="BSUJ01000001">
    <property type="protein sequence ID" value="GMA20561.1"/>
    <property type="molecule type" value="Genomic_DNA"/>
</dbReference>
<name>A0ABQ6HQ12_9MICO</name>
<reference evidence="3" key="1">
    <citation type="journal article" date="2019" name="Int. J. Syst. Evol. Microbiol.">
        <title>The Global Catalogue of Microorganisms (GCM) 10K type strain sequencing project: providing services to taxonomists for standard genome sequencing and annotation.</title>
        <authorList>
            <consortium name="The Broad Institute Genomics Platform"/>
            <consortium name="The Broad Institute Genome Sequencing Center for Infectious Disease"/>
            <person name="Wu L."/>
            <person name="Ma J."/>
        </authorList>
    </citation>
    <scope>NUCLEOTIDE SEQUENCE [LARGE SCALE GENOMIC DNA]</scope>
    <source>
        <strain evidence="3">NBRC 105830</strain>
    </source>
</reference>
<evidence type="ECO:0000259" key="1">
    <source>
        <dbReference type="PROSITE" id="PS51340"/>
    </source>
</evidence>
<dbReference type="PROSITE" id="PS51340">
    <property type="entry name" value="MOSC"/>
    <property type="match status" value="1"/>
</dbReference>
<accession>A0ABQ6HQ12</accession>
<organism evidence="2 3">
    <name type="scientific">Arsenicicoccus piscis</name>
    <dbReference type="NCBI Taxonomy" id="673954"/>
    <lineage>
        <taxon>Bacteria</taxon>
        <taxon>Bacillati</taxon>
        <taxon>Actinomycetota</taxon>
        <taxon>Actinomycetes</taxon>
        <taxon>Micrococcales</taxon>
        <taxon>Intrasporangiaceae</taxon>
        <taxon>Arsenicicoccus</taxon>
    </lineage>
</organism>
<dbReference type="InterPro" id="IPR011037">
    <property type="entry name" value="Pyrv_Knase-like_insert_dom_sf"/>
</dbReference>
<dbReference type="RefSeq" id="WP_284284638.1">
    <property type="nucleotide sequence ID" value="NZ_BSUJ01000001.1"/>
</dbReference>
<evidence type="ECO:0000313" key="2">
    <source>
        <dbReference type="EMBL" id="GMA20561.1"/>
    </source>
</evidence>
<protein>
    <recommendedName>
        <fullName evidence="1">MOSC domain-containing protein</fullName>
    </recommendedName>
</protein>
<gene>
    <name evidence="2" type="ORF">GCM10025862_25820</name>
</gene>
<dbReference type="SUPFAM" id="SSF50800">
    <property type="entry name" value="PK beta-barrel domain-like"/>
    <property type="match status" value="1"/>
</dbReference>
<keyword evidence="3" id="KW-1185">Reference proteome</keyword>
<comment type="caution">
    <text evidence="2">The sequence shown here is derived from an EMBL/GenBank/DDBJ whole genome shotgun (WGS) entry which is preliminary data.</text>
</comment>
<evidence type="ECO:0000313" key="3">
    <source>
        <dbReference type="Proteomes" id="UP001157109"/>
    </source>
</evidence>
<feature type="domain" description="MOSC" evidence="1">
    <location>
        <begin position="1"/>
        <end position="135"/>
    </location>
</feature>
<dbReference type="Proteomes" id="UP001157109">
    <property type="component" value="Unassembled WGS sequence"/>
</dbReference>
<dbReference type="InterPro" id="IPR005302">
    <property type="entry name" value="MoCF_Sase_C"/>
</dbReference>